<feature type="non-terminal residue" evidence="1">
    <location>
        <position position="1"/>
    </location>
</feature>
<reference evidence="1" key="1">
    <citation type="journal article" date="2008" name="Protist">
        <title>Sampling gene diversity across the supergroup Amoebozoa: large EST data sets from Acanthamoeba castellanii, Hartmannella vermiformis, Physarum polycephalum, Hyperamoeba dachnaya and Hyperamoeba sp.</title>
        <authorList>
            <person name="Watkins R.F."/>
            <person name="Gray M.W."/>
        </authorList>
    </citation>
    <scope>NUCLEOTIDE SEQUENCE</scope>
</reference>
<dbReference type="EMBL" id="DQ407625">
    <property type="protein sequence ID" value="ABD72533.1"/>
    <property type="molecule type" value="mRNA"/>
</dbReference>
<keyword evidence="1" id="KW-0675">Receptor</keyword>
<feature type="non-terminal residue" evidence="1">
    <location>
        <position position="122"/>
    </location>
</feature>
<evidence type="ECO:0000313" key="1">
    <source>
        <dbReference type="EMBL" id="ABD72533.1"/>
    </source>
</evidence>
<sequence>SHEAFTQHIELVFVRGFPNSGGNICKHLLGTLLSVHVLNVSANFHTVSNALRAFIAPPFAGSSDVNTLHTKKWFLTFVRGFLLAEISTEFADAFLWSAEVSTESLNPVIPSASYILVRRDGR</sequence>
<name>Q207Y2_PHYPO</name>
<organism evidence="1">
    <name type="scientific">Physarum polycephalum</name>
    <name type="common">Many-headed slime mold</name>
    <name type="synonym">Badhamia polycephala</name>
    <dbReference type="NCBI Taxonomy" id="5791"/>
    <lineage>
        <taxon>Eukaryota</taxon>
        <taxon>Amoebozoa</taxon>
        <taxon>Evosea</taxon>
        <taxon>Eumycetozoa</taxon>
        <taxon>Myxogastria</taxon>
        <taxon>Myxogastromycetidae</taxon>
        <taxon>Physariida</taxon>
        <taxon>Physaraceae</taxon>
        <taxon>Physarum</taxon>
    </lineage>
</organism>
<dbReference type="AlphaFoldDB" id="Q207Y2"/>
<protein>
    <submittedName>
        <fullName evidence="1">G-protein coupled receptor-like</fullName>
    </submittedName>
</protein>
<accession>Q207Y2</accession>
<proteinExistence type="evidence at transcript level"/>